<dbReference type="InterPro" id="IPR043129">
    <property type="entry name" value="ATPase_NBD"/>
</dbReference>
<dbReference type="GO" id="GO:0051301">
    <property type="term" value="P:cell division"/>
    <property type="evidence" value="ECO:0007669"/>
    <property type="project" value="InterPro"/>
</dbReference>
<dbReference type="InterPro" id="IPR005883">
    <property type="entry name" value="PilM"/>
</dbReference>
<dbReference type="InterPro" id="IPR003494">
    <property type="entry name" value="SHS2_FtsA"/>
</dbReference>
<dbReference type="Proteomes" id="UP000315525">
    <property type="component" value="Unassembled WGS sequence"/>
</dbReference>
<gene>
    <name evidence="2" type="primary">pilM</name>
    <name evidence="2" type="ORF">E3J62_11595</name>
</gene>
<evidence type="ECO:0000313" key="2">
    <source>
        <dbReference type="EMBL" id="TET43983.1"/>
    </source>
</evidence>
<evidence type="ECO:0000313" key="3">
    <source>
        <dbReference type="Proteomes" id="UP000315525"/>
    </source>
</evidence>
<feature type="domain" description="SHS2" evidence="1">
    <location>
        <begin position="8"/>
        <end position="173"/>
    </location>
</feature>
<dbReference type="EMBL" id="SOJN01000142">
    <property type="protein sequence ID" value="TET43983.1"/>
    <property type="molecule type" value="Genomic_DNA"/>
</dbReference>
<dbReference type="SUPFAM" id="SSF53067">
    <property type="entry name" value="Actin-like ATPase domain"/>
    <property type="match status" value="2"/>
</dbReference>
<dbReference type="NCBIfam" id="TIGR01175">
    <property type="entry name" value="pilM"/>
    <property type="match status" value="1"/>
</dbReference>
<dbReference type="Gene3D" id="3.30.1490.300">
    <property type="match status" value="1"/>
</dbReference>
<comment type="caution">
    <text evidence="2">The sequence shown here is derived from an EMBL/GenBank/DDBJ whole genome shotgun (WGS) entry which is preliminary data.</text>
</comment>
<dbReference type="PANTHER" id="PTHR32432:SF3">
    <property type="entry name" value="ETHANOLAMINE UTILIZATION PROTEIN EUTJ"/>
    <property type="match status" value="1"/>
</dbReference>
<dbReference type="PIRSF" id="PIRSF019169">
    <property type="entry name" value="PilM"/>
    <property type="match status" value="1"/>
</dbReference>
<name>A0A523UN60_UNCT6</name>
<dbReference type="AlphaFoldDB" id="A0A523UN60"/>
<dbReference type="Gene3D" id="3.30.420.40">
    <property type="match status" value="2"/>
</dbReference>
<dbReference type="InterPro" id="IPR050696">
    <property type="entry name" value="FtsA/MreB"/>
</dbReference>
<accession>A0A523UN60</accession>
<reference evidence="2 3" key="1">
    <citation type="submission" date="2019-03" db="EMBL/GenBank/DDBJ databases">
        <title>Metabolic potential of uncultured bacteria and archaea associated with petroleum seepage in deep-sea sediments.</title>
        <authorList>
            <person name="Dong X."/>
            <person name="Hubert C."/>
        </authorList>
    </citation>
    <scope>NUCLEOTIDE SEQUENCE [LARGE SCALE GENOMIC DNA]</scope>
    <source>
        <strain evidence="2">E44_bin18</strain>
    </source>
</reference>
<dbReference type="Pfam" id="PF11104">
    <property type="entry name" value="PilM_2"/>
    <property type="match status" value="1"/>
</dbReference>
<sequence>MLGKKKSAVGLDIGSCLVKFVEIQGLPKAPSLANYGICRLLPDAIVDGEVMDREVVIDTVKTLFDTRGEKNKDVVVAVSGRGVIVKKITMAKMKESEAQEQIRWEAEQHIPFDINDVSLDFEIVNPDAEGGQMEVLLVAAKSEVVSSRITLLREAGLNPVAVDVACFAVQNAFVANYEAKPGELIAIVNIGSEVTNINFVQDNTSHFTRDITQAGNDCSQRIQKNLGLSTDQAMDVLKGERPKDIDDDVLQSVFQSFSEDLSVGIERVLPYLPGGTEKMDRIVLAGGGATIPGLASFLSEKFGVPVEILNPIKKISYDPALFGADDVEKVAPALSQAVGLALRG</sequence>
<protein>
    <submittedName>
        <fullName evidence="2">Type IV pilus assembly protein PilM</fullName>
    </submittedName>
</protein>
<organism evidence="2 3">
    <name type="scientific">candidate division TA06 bacterium</name>
    <dbReference type="NCBI Taxonomy" id="2250710"/>
    <lineage>
        <taxon>Bacteria</taxon>
        <taxon>Bacteria division TA06</taxon>
    </lineage>
</organism>
<dbReference type="PANTHER" id="PTHR32432">
    <property type="entry name" value="CELL DIVISION PROTEIN FTSA-RELATED"/>
    <property type="match status" value="1"/>
</dbReference>
<dbReference type="CDD" id="cd24049">
    <property type="entry name" value="ASKHA_NBD_PilM"/>
    <property type="match status" value="1"/>
</dbReference>
<proteinExistence type="predicted"/>
<dbReference type="SMART" id="SM00842">
    <property type="entry name" value="FtsA"/>
    <property type="match status" value="1"/>
</dbReference>
<evidence type="ECO:0000259" key="1">
    <source>
        <dbReference type="SMART" id="SM00842"/>
    </source>
</evidence>